<feature type="signal peptide" evidence="1">
    <location>
        <begin position="1"/>
        <end position="20"/>
    </location>
</feature>
<evidence type="ECO:0000313" key="2">
    <source>
        <dbReference type="EMBL" id="CAG8262533.1"/>
    </source>
</evidence>
<organism evidence="2 3">
    <name type="scientific">Penicillium salamii</name>
    <dbReference type="NCBI Taxonomy" id="1612424"/>
    <lineage>
        <taxon>Eukaryota</taxon>
        <taxon>Fungi</taxon>
        <taxon>Dikarya</taxon>
        <taxon>Ascomycota</taxon>
        <taxon>Pezizomycotina</taxon>
        <taxon>Eurotiomycetes</taxon>
        <taxon>Eurotiomycetidae</taxon>
        <taxon>Eurotiales</taxon>
        <taxon>Aspergillaceae</taxon>
        <taxon>Penicillium</taxon>
    </lineage>
</organism>
<dbReference type="InterPro" id="IPR009291">
    <property type="entry name" value="Vps62"/>
</dbReference>
<dbReference type="AlphaFoldDB" id="A0A9W4I8S6"/>
<proteinExistence type="predicted"/>
<evidence type="ECO:0000256" key="1">
    <source>
        <dbReference type="SAM" id="SignalP"/>
    </source>
</evidence>
<protein>
    <recommendedName>
        <fullName evidence="4">Vacuolar protein sorting-associated protein 62</fullName>
    </recommendedName>
</protein>
<reference evidence="2" key="1">
    <citation type="submission" date="2021-07" db="EMBL/GenBank/DDBJ databases">
        <authorList>
            <person name="Branca A.L. A."/>
        </authorList>
    </citation>
    <scope>NUCLEOTIDE SEQUENCE</scope>
</reference>
<feature type="chain" id="PRO_5040807926" description="Vacuolar protein sorting-associated protein 62" evidence="1">
    <location>
        <begin position="21"/>
        <end position="337"/>
    </location>
</feature>
<dbReference type="PANTHER" id="PTHR48174:SF5">
    <property type="entry name" value="VACUOLAR PROTEIN SORTING-ASSOCIATED PROTEIN 62"/>
    <property type="match status" value="1"/>
</dbReference>
<dbReference type="Proteomes" id="UP001152646">
    <property type="component" value="Unassembled WGS sequence"/>
</dbReference>
<dbReference type="EMBL" id="CAJVPA010000044">
    <property type="protein sequence ID" value="CAG8262533.1"/>
    <property type="molecule type" value="Genomic_DNA"/>
</dbReference>
<evidence type="ECO:0000313" key="3">
    <source>
        <dbReference type="Proteomes" id="UP001152646"/>
    </source>
</evidence>
<gene>
    <name evidence="2" type="ORF">PSALAMII_LOCUS1036</name>
</gene>
<dbReference type="OrthoDB" id="188042at2759"/>
<sequence length="337" mass="37308">MRRFILLTAVALTGINPVYCATSDNAIHSVPQYIVDYAPLVWLHSQETYMPSDIQQQVINTVPKINWTSIEGVQSPLDLNNLDTLNGLGNASVYLTSHDGIEANPQPAWFRGITPDQDGRLGNGTGSAIIIADRGNGTVDAFYFYFYAFNKGDKVLKMEFGDHIGDWEHNMIRFKNGNPTAIWYSQHASGQAFTYHAVEKDGKRPYAFSGNGTHANYATSGQHDHAIPGINLPVGFVMDYTDRGRVWDPTLNAYFYTHDSNTTKFEAVNSKDPVAWLNFNGKWGDDQPPGEPEIFGEAKNVAGPNGPKFKGLGRKLVCPSKPCIVLPFRIWSGNSTE</sequence>
<dbReference type="Pfam" id="PF06101">
    <property type="entry name" value="Vps62"/>
    <property type="match status" value="1"/>
</dbReference>
<accession>A0A9W4I8S6</accession>
<name>A0A9W4I8S6_9EURO</name>
<dbReference type="PANTHER" id="PTHR48174">
    <property type="entry name" value="DUF946 FAMILY PROTEIN"/>
    <property type="match status" value="1"/>
</dbReference>
<evidence type="ECO:0008006" key="4">
    <source>
        <dbReference type="Google" id="ProtNLM"/>
    </source>
</evidence>
<keyword evidence="1" id="KW-0732">Signal</keyword>
<comment type="caution">
    <text evidence="2">The sequence shown here is derived from an EMBL/GenBank/DDBJ whole genome shotgun (WGS) entry which is preliminary data.</text>
</comment>